<evidence type="ECO:0000313" key="8">
    <source>
        <dbReference type="EMBL" id="KDP43268.1"/>
    </source>
</evidence>
<evidence type="ECO:0000256" key="1">
    <source>
        <dbReference type="ARBA" id="ARBA00001946"/>
    </source>
</evidence>
<dbReference type="OrthoDB" id="819893at2759"/>
<proteinExistence type="inferred from homology"/>
<keyword evidence="9" id="KW-1185">Reference proteome</keyword>
<dbReference type="Pfam" id="PF03936">
    <property type="entry name" value="Terpene_synth_C"/>
    <property type="match status" value="1"/>
</dbReference>
<comment type="cofactor">
    <cofactor evidence="1">
        <name>Mg(2+)</name>
        <dbReference type="ChEBI" id="CHEBI:18420"/>
    </cofactor>
</comment>
<dbReference type="InterPro" id="IPR034741">
    <property type="entry name" value="Terpene_cyclase-like_1_C"/>
</dbReference>
<dbReference type="FunFam" id="1.50.10.130:FF:000001">
    <property type="entry name" value="Isoprene synthase, chloroplastic"/>
    <property type="match status" value="1"/>
</dbReference>
<dbReference type="InterPro" id="IPR036965">
    <property type="entry name" value="Terpene_synth_N_sf"/>
</dbReference>
<dbReference type="GO" id="GO:0120251">
    <property type="term" value="P:hydrocarbon biosynthetic process"/>
    <property type="evidence" value="ECO:0007669"/>
    <property type="project" value="UniProtKB-ARBA"/>
</dbReference>
<dbReference type="GO" id="GO:0010333">
    <property type="term" value="F:terpene synthase activity"/>
    <property type="evidence" value="ECO:0007669"/>
    <property type="project" value="InterPro"/>
</dbReference>
<gene>
    <name evidence="8" type="ORF">JCGZ_22820</name>
</gene>
<dbReference type="InterPro" id="IPR008930">
    <property type="entry name" value="Terpenoid_cyclase/PrenylTrfase"/>
</dbReference>
<dbReference type="InterPro" id="IPR044814">
    <property type="entry name" value="Terpene_cyclase_plant_C1"/>
</dbReference>
<evidence type="ECO:0000256" key="5">
    <source>
        <dbReference type="ARBA" id="ARBA00023239"/>
    </source>
</evidence>
<dbReference type="Gene3D" id="1.10.600.10">
    <property type="entry name" value="Farnesyl Diphosphate Synthase"/>
    <property type="match status" value="1"/>
</dbReference>
<dbReference type="InterPro" id="IPR050148">
    <property type="entry name" value="Terpene_synthase-like"/>
</dbReference>
<dbReference type="CDD" id="cd00684">
    <property type="entry name" value="Terpene_cyclase_plant_C1"/>
    <property type="match status" value="1"/>
</dbReference>
<dbReference type="AlphaFoldDB" id="A0A067L7T3"/>
<keyword evidence="4" id="KW-0460">Magnesium</keyword>
<dbReference type="PANTHER" id="PTHR31225">
    <property type="entry name" value="OS04G0344100 PROTEIN-RELATED"/>
    <property type="match status" value="1"/>
</dbReference>
<dbReference type="Pfam" id="PF01397">
    <property type="entry name" value="Terpene_synth"/>
    <property type="match status" value="1"/>
</dbReference>
<keyword evidence="5" id="KW-0456">Lyase</keyword>
<dbReference type="PANTHER" id="PTHR31225:SF231">
    <property type="entry name" value="TERPENE SYNTHASE 6-RELATED"/>
    <property type="match status" value="1"/>
</dbReference>
<dbReference type="Gene3D" id="1.50.10.130">
    <property type="entry name" value="Terpene synthase, N-terminal domain"/>
    <property type="match status" value="1"/>
</dbReference>
<dbReference type="Proteomes" id="UP000027138">
    <property type="component" value="Unassembled WGS sequence"/>
</dbReference>
<dbReference type="SFLD" id="SFLDG01019">
    <property type="entry name" value="Terpene_Cyclase_Like_1_C_Termi"/>
    <property type="match status" value="1"/>
</dbReference>
<reference evidence="8 9" key="1">
    <citation type="journal article" date="2014" name="PLoS ONE">
        <title>Global Analysis of Gene Expression Profiles in Physic Nut (Jatropha curcas L.) Seedlings Exposed to Salt Stress.</title>
        <authorList>
            <person name="Zhang L."/>
            <person name="Zhang C."/>
            <person name="Wu P."/>
            <person name="Chen Y."/>
            <person name="Li M."/>
            <person name="Jiang H."/>
            <person name="Wu G."/>
        </authorList>
    </citation>
    <scope>NUCLEOTIDE SEQUENCE [LARGE SCALE GENOMIC DNA]</scope>
    <source>
        <strain evidence="9">cv. GZQX0401</strain>
        <tissue evidence="8">Young leaves</tissue>
    </source>
</reference>
<dbReference type="SUPFAM" id="SSF48576">
    <property type="entry name" value="Terpenoid synthases"/>
    <property type="match status" value="1"/>
</dbReference>
<evidence type="ECO:0000259" key="6">
    <source>
        <dbReference type="Pfam" id="PF01397"/>
    </source>
</evidence>
<dbReference type="InterPro" id="IPR001906">
    <property type="entry name" value="Terpene_synth_N"/>
</dbReference>
<feature type="domain" description="Terpene synthase N-terminal" evidence="6">
    <location>
        <begin position="10"/>
        <end position="171"/>
    </location>
</feature>
<dbReference type="GO" id="GO:0016102">
    <property type="term" value="P:diterpenoid biosynthetic process"/>
    <property type="evidence" value="ECO:0007669"/>
    <property type="project" value="InterPro"/>
</dbReference>
<dbReference type="SFLD" id="SFLDS00005">
    <property type="entry name" value="Isoprenoid_Synthase_Type_I"/>
    <property type="match status" value="1"/>
</dbReference>
<accession>A0A067L7T3</accession>
<evidence type="ECO:0000256" key="3">
    <source>
        <dbReference type="ARBA" id="ARBA00022723"/>
    </source>
</evidence>
<evidence type="ECO:0000256" key="4">
    <source>
        <dbReference type="ARBA" id="ARBA00022842"/>
    </source>
</evidence>
<feature type="domain" description="Terpene synthase metal-binding" evidence="7">
    <location>
        <begin position="230"/>
        <end position="467"/>
    </location>
</feature>
<dbReference type="EMBL" id="KK914277">
    <property type="protein sequence ID" value="KDP43268.1"/>
    <property type="molecule type" value="Genomic_DNA"/>
</dbReference>
<organism evidence="8 9">
    <name type="scientific">Jatropha curcas</name>
    <name type="common">Barbados nut</name>
    <dbReference type="NCBI Taxonomy" id="180498"/>
    <lineage>
        <taxon>Eukaryota</taxon>
        <taxon>Viridiplantae</taxon>
        <taxon>Streptophyta</taxon>
        <taxon>Embryophyta</taxon>
        <taxon>Tracheophyta</taxon>
        <taxon>Spermatophyta</taxon>
        <taxon>Magnoliopsida</taxon>
        <taxon>eudicotyledons</taxon>
        <taxon>Gunneridae</taxon>
        <taxon>Pentapetalae</taxon>
        <taxon>rosids</taxon>
        <taxon>fabids</taxon>
        <taxon>Malpighiales</taxon>
        <taxon>Euphorbiaceae</taxon>
        <taxon>Crotonoideae</taxon>
        <taxon>Jatropheae</taxon>
        <taxon>Jatropha</taxon>
    </lineage>
</organism>
<evidence type="ECO:0000313" key="9">
    <source>
        <dbReference type="Proteomes" id="UP000027138"/>
    </source>
</evidence>
<sequence>MDNSIREGEKFEEYTKEVELLKEKVKDMLMESTKDLAENIELINLLCYLGLSYHFETEIEKQLLHIFNSIPNLFDDNDYDLHTSAILFRVLRQHGHKMSCDVFNKFKDNNGEFKKTIIDDLKGLLSLYEASFLSVHGEDVLDEAFAFAMQHLEILAAQSSPNLAKHIRNILTWPFQRSNERFRTYLFISFYEESFYDSPNEALLRFAKLDYNRLQLLYRQELALLSRWWKDLNLMETLHYTRDRIVESYVWAMGCIFEPQYALARHLITKHVQLEAVVDDTYDAYGTLDELKSFTAALERFSMDATDELPEYMKVIYKAIFNHFKEIGSNGNEGSSYKTSFAREMLKELTRGYLTEAKWFFDGCIPTFDEYLNNGLIISTVDFLASAFFLGIKDAGMKEIVWLRDNQKFVQAPKILGCLKNDLGGHEEEQERGDCPSVVECYMNEYGTTKEEAVKHIEKLCINAWKDINEEMLKPSRVSKIVLKYFLNFARMSEFLYKFKTDPFTNPSLLKDHVLALLIDPLPV</sequence>
<keyword evidence="3" id="KW-0479">Metal-binding</keyword>
<dbReference type="SUPFAM" id="SSF48239">
    <property type="entry name" value="Terpenoid cyclases/Protein prenyltransferases"/>
    <property type="match status" value="1"/>
</dbReference>
<evidence type="ECO:0000256" key="2">
    <source>
        <dbReference type="ARBA" id="ARBA00006333"/>
    </source>
</evidence>
<dbReference type="InterPro" id="IPR008949">
    <property type="entry name" value="Isoprenoid_synthase_dom_sf"/>
</dbReference>
<dbReference type="FunFam" id="1.10.600.10:FF:000007">
    <property type="entry name" value="Isoprene synthase, chloroplastic"/>
    <property type="match status" value="1"/>
</dbReference>
<dbReference type="GO" id="GO:0000287">
    <property type="term" value="F:magnesium ion binding"/>
    <property type="evidence" value="ECO:0007669"/>
    <property type="project" value="InterPro"/>
</dbReference>
<comment type="similarity">
    <text evidence="2">Belongs to the terpene synthase family.</text>
</comment>
<dbReference type="STRING" id="180498.A0A067L7T3"/>
<protein>
    <submittedName>
        <fullName evidence="8">Uncharacterized protein</fullName>
    </submittedName>
</protein>
<evidence type="ECO:0000259" key="7">
    <source>
        <dbReference type="Pfam" id="PF03936"/>
    </source>
</evidence>
<dbReference type="InterPro" id="IPR005630">
    <property type="entry name" value="Terpene_synthase_metal-bd"/>
</dbReference>
<name>A0A067L7T3_JATCU</name>